<organism evidence="15 16">
    <name type="scientific">Ekhidna lutea</name>
    <dbReference type="NCBI Taxonomy" id="447679"/>
    <lineage>
        <taxon>Bacteria</taxon>
        <taxon>Pseudomonadati</taxon>
        <taxon>Bacteroidota</taxon>
        <taxon>Cytophagia</taxon>
        <taxon>Cytophagales</taxon>
        <taxon>Reichenbachiellaceae</taxon>
        <taxon>Ekhidna</taxon>
    </lineage>
</organism>
<dbReference type="RefSeq" id="WP_089357981.1">
    <property type="nucleotide sequence ID" value="NZ_FZPD01000005.1"/>
</dbReference>
<dbReference type="InterPro" id="IPR039426">
    <property type="entry name" value="TonB-dep_rcpt-like"/>
</dbReference>
<keyword evidence="4 10" id="KW-0812">Transmembrane</keyword>
<dbReference type="PANTHER" id="PTHR30069:SF29">
    <property type="entry name" value="HEMOGLOBIN AND HEMOGLOBIN-HAPTOGLOBIN-BINDING PROTEIN 1-RELATED"/>
    <property type="match status" value="1"/>
</dbReference>
<evidence type="ECO:0000256" key="4">
    <source>
        <dbReference type="ARBA" id="ARBA00022692"/>
    </source>
</evidence>
<evidence type="ECO:0000256" key="2">
    <source>
        <dbReference type="ARBA" id="ARBA00022448"/>
    </source>
</evidence>
<dbReference type="GO" id="GO:0015344">
    <property type="term" value="F:siderophore uptake transmembrane transporter activity"/>
    <property type="evidence" value="ECO:0007669"/>
    <property type="project" value="TreeGrafter"/>
</dbReference>
<evidence type="ECO:0000256" key="8">
    <source>
        <dbReference type="ARBA" id="ARBA00023170"/>
    </source>
</evidence>
<evidence type="ECO:0000256" key="10">
    <source>
        <dbReference type="PROSITE-ProRule" id="PRU01360"/>
    </source>
</evidence>
<dbReference type="Pfam" id="PF00593">
    <property type="entry name" value="TonB_dep_Rec_b-barrel"/>
    <property type="match status" value="1"/>
</dbReference>
<dbReference type="GO" id="GO:0044718">
    <property type="term" value="P:siderophore transmembrane transport"/>
    <property type="evidence" value="ECO:0007669"/>
    <property type="project" value="TreeGrafter"/>
</dbReference>
<reference evidence="15 16" key="1">
    <citation type="submission" date="2017-06" db="EMBL/GenBank/DDBJ databases">
        <authorList>
            <person name="Kim H.J."/>
            <person name="Triplett B.A."/>
        </authorList>
    </citation>
    <scope>NUCLEOTIDE SEQUENCE [LARGE SCALE GENOMIC DNA]</scope>
    <source>
        <strain evidence="15 16">DSM 19307</strain>
    </source>
</reference>
<dbReference type="Pfam" id="PF07715">
    <property type="entry name" value="Plug"/>
    <property type="match status" value="1"/>
</dbReference>
<keyword evidence="9 10" id="KW-0998">Cell outer membrane</keyword>
<feature type="domain" description="TonB-dependent receptor-like beta-barrel" evidence="13">
    <location>
        <begin position="340"/>
        <end position="771"/>
    </location>
</feature>
<keyword evidence="8 15" id="KW-0675">Receptor</keyword>
<dbReference type="PROSITE" id="PS52016">
    <property type="entry name" value="TONB_DEPENDENT_REC_3"/>
    <property type="match status" value="1"/>
</dbReference>
<evidence type="ECO:0000256" key="6">
    <source>
        <dbReference type="ARBA" id="ARBA00023077"/>
    </source>
</evidence>
<evidence type="ECO:0000256" key="7">
    <source>
        <dbReference type="ARBA" id="ARBA00023136"/>
    </source>
</evidence>
<dbReference type="EMBL" id="FZPD01000005">
    <property type="protein sequence ID" value="SNT30662.1"/>
    <property type="molecule type" value="Genomic_DNA"/>
</dbReference>
<evidence type="ECO:0000256" key="1">
    <source>
        <dbReference type="ARBA" id="ARBA00004571"/>
    </source>
</evidence>
<evidence type="ECO:0000259" key="14">
    <source>
        <dbReference type="Pfam" id="PF07715"/>
    </source>
</evidence>
<evidence type="ECO:0000313" key="15">
    <source>
        <dbReference type="EMBL" id="SNT30662.1"/>
    </source>
</evidence>
<dbReference type="InterPro" id="IPR037066">
    <property type="entry name" value="Plug_dom_sf"/>
</dbReference>
<feature type="signal peptide" evidence="12">
    <location>
        <begin position="1"/>
        <end position="23"/>
    </location>
</feature>
<keyword evidence="5 12" id="KW-0732">Signal</keyword>
<dbReference type="InterPro" id="IPR012910">
    <property type="entry name" value="Plug_dom"/>
</dbReference>
<evidence type="ECO:0000256" key="3">
    <source>
        <dbReference type="ARBA" id="ARBA00022452"/>
    </source>
</evidence>
<dbReference type="Proteomes" id="UP000198393">
    <property type="component" value="Unassembled WGS sequence"/>
</dbReference>
<sequence>MRLKLKISVLLFITTLFSFSQNALIVDEASRKPIVDVFIYHENKEDVAYTNEKGIADISEFPKGLVFFQHPSFHQQSVAYLGNDLKIALEEKIMSFNEVVISANKWEQNEESVSQQIMTVNRKTVEFQNPQTSADLLAGSGQVYVQKSQLGGGSPKIRGFAANSVLLVVDGVRMNNAIFRSGNLQNVINIDPNALASSEVIFGPGSVIYGSDALGGVMDFHTIDPKWSSDHIADVSANAMARYSTAANERTGHLDVSVAKEKFTFFHSSSFTAFGDLRAGGKRTGGYEGEFERTFYAQRINGEDQLVRNSDINVQKFSGYDLFNTISKTKYRISKNADISYGFYYSTTSDIPRYDNLTETIRPGSDSLAAAEWYYGPQKWQMHNLKLNFYKRNALFDQGKVTLAYQDFEESRNDRRFGDNQLRVRTEQVDMYSLSFDFDKEFSASNLYYGIDFYHNDISSDAFRRNIESGEITSTSSRYPDGGSDFTSLAAYASFVNELTDQVTFNSGLRFNTIRLKAKTTEAEAFSNNASEIDLQNSAFNGSLGLAINLNEESKISYNISSGFRSPNVDDVGKVFDIGNSLVVPNPDLKPEYSLSYEIAYQRKTDRSLFKIVAFHSRLFDAIVDGPFTLNGSSTANINGETLDVFAKVNTGDAEIYGGSMMYRAEIADNWALSKTISYTGGKDITNEEPLRHTTPVFGKVSVTHQDKKFRSEFYIEYNSDRDRDEIPSAEIDRKPYLYTANGSPGWYTLNLKSSYQINEHFKINGGIENILDKHYRPYSSGISAPGRNFILAVRANI</sequence>
<evidence type="ECO:0000313" key="16">
    <source>
        <dbReference type="Proteomes" id="UP000198393"/>
    </source>
</evidence>
<keyword evidence="2 10" id="KW-0813">Transport</keyword>
<feature type="chain" id="PRO_5012082737" evidence="12">
    <location>
        <begin position="24"/>
        <end position="798"/>
    </location>
</feature>
<keyword evidence="16" id="KW-1185">Reference proteome</keyword>
<evidence type="ECO:0000256" key="12">
    <source>
        <dbReference type="SAM" id="SignalP"/>
    </source>
</evidence>
<dbReference type="GO" id="GO:0009279">
    <property type="term" value="C:cell outer membrane"/>
    <property type="evidence" value="ECO:0007669"/>
    <property type="project" value="UniProtKB-SubCell"/>
</dbReference>
<feature type="domain" description="TonB-dependent receptor plug" evidence="14">
    <location>
        <begin position="111"/>
        <end position="217"/>
    </location>
</feature>
<evidence type="ECO:0000259" key="13">
    <source>
        <dbReference type="Pfam" id="PF00593"/>
    </source>
</evidence>
<accession>A0A239LL70</accession>
<proteinExistence type="inferred from homology"/>
<dbReference type="AlphaFoldDB" id="A0A239LL70"/>
<dbReference type="OrthoDB" id="9764669at2"/>
<protein>
    <submittedName>
        <fullName evidence="15">Hemoglobin/transferrin/lactoferrin receptor protein</fullName>
    </submittedName>
</protein>
<comment type="subcellular location">
    <subcellularLocation>
        <location evidence="1 10">Cell outer membrane</location>
        <topology evidence="1 10">Multi-pass membrane protein</topology>
    </subcellularLocation>
</comment>
<dbReference type="SUPFAM" id="SSF56935">
    <property type="entry name" value="Porins"/>
    <property type="match status" value="1"/>
</dbReference>
<dbReference type="InterPro" id="IPR000531">
    <property type="entry name" value="Beta-barrel_TonB"/>
</dbReference>
<keyword evidence="6 11" id="KW-0798">TonB box</keyword>
<evidence type="ECO:0000256" key="9">
    <source>
        <dbReference type="ARBA" id="ARBA00023237"/>
    </source>
</evidence>
<gene>
    <name evidence="15" type="ORF">SAMN05421640_3320</name>
</gene>
<name>A0A239LL70_EKHLU</name>
<dbReference type="PANTHER" id="PTHR30069">
    <property type="entry name" value="TONB-DEPENDENT OUTER MEMBRANE RECEPTOR"/>
    <property type="match status" value="1"/>
</dbReference>
<keyword evidence="3 10" id="KW-1134">Transmembrane beta strand</keyword>
<keyword evidence="7 10" id="KW-0472">Membrane</keyword>
<dbReference type="InterPro" id="IPR036942">
    <property type="entry name" value="Beta-barrel_TonB_sf"/>
</dbReference>
<dbReference type="Gene3D" id="2.170.130.10">
    <property type="entry name" value="TonB-dependent receptor, plug domain"/>
    <property type="match status" value="1"/>
</dbReference>
<dbReference type="Gene3D" id="2.40.170.20">
    <property type="entry name" value="TonB-dependent receptor, beta-barrel domain"/>
    <property type="match status" value="1"/>
</dbReference>
<evidence type="ECO:0000256" key="11">
    <source>
        <dbReference type="RuleBase" id="RU003357"/>
    </source>
</evidence>
<comment type="similarity">
    <text evidence="10 11">Belongs to the TonB-dependent receptor family.</text>
</comment>
<evidence type="ECO:0000256" key="5">
    <source>
        <dbReference type="ARBA" id="ARBA00022729"/>
    </source>
</evidence>